<accession>A0A0N5ADK4</accession>
<dbReference type="AlphaFoldDB" id="A0A0N5ADK4"/>
<dbReference type="InterPro" id="IPR033124">
    <property type="entry name" value="Ser_caboxypep_his_AS"/>
</dbReference>
<dbReference type="InterPro" id="IPR001563">
    <property type="entry name" value="Peptidase_S10"/>
</dbReference>
<sequence>MPVFFKRKFVESQSNSLTDPVLLWLTGGPGCSGLFALFTEIGPYFIAENGSGLVKNPYAWSQVVNLLVFESPIGVGFSDVLKEDLILDDNTTAIGHLEALLDFYQQFPQYKKNDLYLAGESYAGMYIPFLVEKLFNDEYNGKIKVKGIIVGNAFVDVDLWLSTIIPFAYYHGFVDESAFVTSSNSHCSLWRNAVKACCNDSSLDCYFDNGHQFCEYFATAVREDVWNGPMYRYSMYAGCSDEDLIPKQQSKKRRSLKFVTGWLICNAIDAVTAYFNREDIQQAMFPDRNHTRWYACSRHYGNVHQQLQLALDNGILVLMYYGNTDLMCNFLIGEKFAYRLGYKVTLPKRSFFVADKLGGFKTRYGNLELVVVQGAGHMVPSERPEVALHLLKDFINQTFATTYIKTNNVIDWNKESWLKRKLDAADNRFVEATTPGSASGSRSDDNTYLWLFLLVTDAVIWIELFVDL</sequence>
<organism evidence="3 4">
    <name type="scientific">Syphacia muris</name>
    <dbReference type="NCBI Taxonomy" id="451379"/>
    <lineage>
        <taxon>Eukaryota</taxon>
        <taxon>Metazoa</taxon>
        <taxon>Ecdysozoa</taxon>
        <taxon>Nematoda</taxon>
        <taxon>Chromadorea</taxon>
        <taxon>Rhabditida</taxon>
        <taxon>Spirurina</taxon>
        <taxon>Oxyuridomorpha</taxon>
        <taxon>Oxyuroidea</taxon>
        <taxon>Oxyuridae</taxon>
        <taxon>Syphacia</taxon>
    </lineage>
</organism>
<keyword evidence="2" id="KW-0121">Carboxypeptidase</keyword>
<dbReference type="Proteomes" id="UP000046393">
    <property type="component" value="Unplaced"/>
</dbReference>
<dbReference type="PROSITE" id="PS00560">
    <property type="entry name" value="CARBOXYPEPT_SER_HIS"/>
    <property type="match status" value="1"/>
</dbReference>
<dbReference type="PRINTS" id="PR00724">
    <property type="entry name" value="CRBOXYPTASEC"/>
</dbReference>
<keyword evidence="2" id="KW-0645">Protease</keyword>
<name>A0A0N5ADK4_9BILA</name>
<dbReference type="PANTHER" id="PTHR11802:SF38">
    <property type="entry name" value="SERINE CARBOXYPEPTIDASE CTSA-1.2"/>
    <property type="match status" value="1"/>
</dbReference>
<dbReference type="PROSITE" id="PS00131">
    <property type="entry name" value="CARBOXYPEPT_SER_SER"/>
    <property type="match status" value="1"/>
</dbReference>
<evidence type="ECO:0000313" key="3">
    <source>
        <dbReference type="Proteomes" id="UP000046393"/>
    </source>
</evidence>
<dbReference type="InterPro" id="IPR018202">
    <property type="entry name" value="Ser_caboxypep_ser_AS"/>
</dbReference>
<keyword evidence="2" id="KW-0378">Hydrolase</keyword>
<protein>
    <recommendedName>
        <fullName evidence="2">Carboxypeptidase</fullName>
        <ecNumber evidence="2">3.4.16.-</ecNumber>
    </recommendedName>
</protein>
<dbReference type="SUPFAM" id="SSF53474">
    <property type="entry name" value="alpha/beta-Hydrolases"/>
    <property type="match status" value="1"/>
</dbReference>
<dbReference type="EC" id="3.4.16.-" evidence="2"/>
<evidence type="ECO:0000256" key="2">
    <source>
        <dbReference type="RuleBase" id="RU361156"/>
    </source>
</evidence>
<evidence type="ECO:0000256" key="1">
    <source>
        <dbReference type="ARBA" id="ARBA00009431"/>
    </source>
</evidence>
<dbReference type="GO" id="GO:0004185">
    <property type="term" value="F:serine-type carboxypeptidase activity"/>
    <property type="evidence" value="ECO:0007669"/>
    <property type="project" value="UniProtKB-UniRule"/>
</dbReference>
<dbReference type="Gene3D" id="3.40.50.1820">
    <property type="entry name" value="alpha/beta hydrolase"/>
    <property type="match status" value="1"/>
</dbReference>
<keyword evidence="3" id="KW-1185">Reference proteome</keyword>
<dbReference type="WBParaSite" id="SMUV_0000226101-mRNA-1">
    <property type="protein sequence ID" value="SMUV_0000226101-mRNA-1"/>
    <property type="gene ID" value="SMUV_0000226101"/>
</dbReference>
<evidence type="ECO:0000313" key="4">
    <source>
        <dbReference type="WBParaSite" id="SMUV_0000226101-mRNA-1"/>
    </source>
</evidence>
<proteinExistence type="inferred from homology"/>
<dbReference type="STRING" id="451379.A0A0N5ADK4"/>
<dbReference type="InterPro" id="IPR029058">
    <property type="entry name" value="AB_hydrolase_fold"/>
</dbReference>
<dbReference type="Pfam" id="PF00450">
    <property type="entry name" value="Peptidase_S10"/>
    <property type="match status" value="1"/>
</dbReference>
<dbReference type="GO" id="GO:0006508">
    <property type="term" value="P:proteolysis"/>
    <property type="evidence" value="ECO:0007669"/>
    <property type="project" value="UniProtKB-KW"/>
</dbReference>
<comment type="similarity">
    <text evidence="1 2">Belongs to the peptidase S10 family.</text>
</comment>
<reference evidence="4" key="1">
    <citation type="submission" date="2017-02" db="UniProtKB">
        <authorList>
            <consortium name="WormBaseParasite"/>
        </authorList>
    </citation>
    <scope>IDENTIFICATION</scope>
</reference>
<dbReference type="PANTHER" id="PTHR11802">
    <property type="entry name" value="SERINE PROTEASE FAMILY S10 SERINE CARBOXYPEPTIDASE"/>
    <property type="match status" value="1"/>
</dbReference>